<name>D6YZV2_DESAT</name>
<dbReference type="SUPFAM" id="SSF48695">
    <property type="entry name" value="Multiheme cytochromes"/>
    <property type="match status" value="1"/>
</dbReference>
<evidence type="ECO:0000256" key="1">
    <source>
        <dbReference type="SAM" id="SignalP"/>
    </source>
</evidence>
<feature type="signal peptide" evidence="1">
    <location>
        <begin position="1"/>
        <end position="23"/>
    </location>
</feature>
<keyword evidence="3" id="KW-1185">Reference proteome</keyword>
<dbReference type="AlphaFoldDB" id="D6YZV2"/>
<dbReference type="eggNOG" id="ENOG5033S49">
    <property type="taxonomic scope" value="Bacteria"/>
</dbReference>
<proteinExistence type="predicted"/>
<dbReference type="RefSeq" id="WP_013162640.1">
    <property type="nucleotide sequence ID" value="NC_014216.1"/>
</dbReference>
<dbReference type="InterPro" id="IPR036280">
    <property type="entry name" value="Multihaem_cyt_sf"/>
</dbReference>
<dbReference type="InParanoid" id="D6YZV2"/>
<sequence length="431" mass="44818">MKKNLLKSAVLAGAALLLLPAAAAATGIIGQCADCHTMHNSEQGQQVAVRGLGGEETGGGAIMNLLRMDCIACHAQDPSGPKIAVLDGGSAVPQVYHGDTTDLAGGNFRHLAEGGARKGHNVVDLFDTDPQNSGNAPGDLRNMTQGHNFEMLTCAGAKGCHGTRSQALQSYQDGEDNITIERVGIAAVSGAHHQSFDGAKEPEQIGAGEGFHDGTHLASSYRFLRGLKGYGNETDRWQNVNAGSHNEYYGSTNTIGSDTATGCNRCHVPQAGYDGSQGRSARFALESTIAIPNQSMSGLCITCHGNFHSSGGGDIASNGASGAFLRHPSDYVIPNRGEYAAYTEYNITAPVARPTLYTEASSNVTAGTDMVMCLSCHQAHATPYDGMLRFDYADMVAGDFDSSGGLVGCMACHTTKGDAGGLKAHTPGDGF</sequence>
<reference evidence="3" key="1">
    <citation type="submission" date="2010-02" db="EMBL/GenBank/DDBJ databases">
        <title>Complete sequence of Desulfurivibrio alkaliphilus AHT2.</title>
        <authorList>
            <consortium name="US DOE Joint Genome Institute"/>
            <person name="Pitluck S."/>
            <person name="Chertkov O."/>
            <person name="Detter J.C."/>
            <person name="Han C."/>
            <person name="Tapia R."/>
            <person name="Larimer F."/>
            <person name="Land M."/>
            <person name="Hauser L."/>
            <person name="Kyrpides N."/>
            <person name="Mikhailova N."/>
            <person name="Sorokin D.Y."/>
            <person name="Muyzer G."/>
            <person name="Woyke T."/>
        </authorList>
    </citation>
    <scope>NUCLEOTIDE SEQUENCE [LARGE SCALE GENOMIC DNA]</scope>
    <source>
        <strain evidence="3">DSM 19089 / UNIQEM U267 / AHT2</strain>
    </source>
</reference>
<evidence type="ECO:0000313" key="3">
    <source>
        <dbReference type="Proteomes" id="UP000001508"/>
    </source>
</evidence>
<accession>D6YZV2</accession>
<evidence type="ECO:0000313" key="2">
    <source>
        <dbReference type="EMBL" id="ADH85109.1"/>
    </source>
</evidence>
<organism evidence="2 3">
    <name type="scientific">Desulfurivibrio alkaliphilus (strain DSM 19089 / UNIQEM U267 / AHT2)</name>
    <dbReference type="NCBI Taxonomy" id="589865"/>
    <lineage>
        <taxon>Bacteria</taxon>
        <taxon>Pseudomonadati</taxon>
        <taxon>Thermodesulfobacteriota</taxon>
        <taxon>Desulfobulbia</taxon>
        <taxon>Desulfobulbales</taxon>
        <taxon>Desulfobulbaceae</taxon>
        <taxon>Desulfurivibrio</taxon>
    </lineage>
</organism>
<protein>
    <recommendedName>
        <fullName evidence="4">Doubled CXXCH motif domain-containing protein</fullName>
    </recommendedName>
</protein>
<feature type="chain" id="PRO_5003091454" description="Doubled CXXCH motif domain-containing protein" evidence="1">
    <location>
        <begin position="24"/>
        <end position="431"/>
    </location>
</feature>
<dbReference type="OrthoDB" id="9771829at2"/>
<evidence type="ECO:0008006" key="4">
    <source>
        <dbReference type="Google" id="ProtNLM"/>
    </source>
</evidence>
<keyword evidence="1" id="KW-0732">Signal</keyword>
<gene>
    <name evidence="2" type="ordered locus">DaAHT2_0403</name>
</gene>
<dbReference type="Proteomes" id="UP000001508">
    <property type="component" value="Chromosome"/>
</dbReference>
<dbReference type="KEGG" id="dak:DaAHT2_0403"/>
<dbReference type="EMBL" id="CP001940">
    <property type="protein sequence ID" value="ADH85109.1"/>
    <property type="molecule type" value="Genomic_DNA"/>
</dbReference>
<dbReference type="HOGENOM" id="CLU_801063_0_0_7"/>